<sequence length="332" mass="36046">MTMKRSHGAFVRIGALLLVLFALSGAPAHAGSWVNGHYANAWGSRGFQLWVPTGYQPGEELPLVVALHGCFQNPDQFAGLTRLNQKADTERFLVLYPNQATLSNGTQCWNFMIATNMERGMGEPSIIVGMVGWVKSHYAVDEHRVYVGGVSSGAVMSSILLACYSDVFAAGMVGAGAMYKAATTASGSAYAMLFGSIYNPDDRGHDAWACSGKPRWRVPVLVLHGTEDDVVNPLNGEQVVRQFLQTNDYGDDGADNDSVPYRPTQVRNGGVPGGRGYTVKDYAYGGRLLVQKYEMQGMGHAWPGGDPAYLFSDPSGPDATTLMWDFFKQHTR</sequence>
<evidence type="ECO:0000313" key="4">
    <source>
        <dbReference type="EMBL" id="EPX63623.1"/>
    </source>
</evidence>
<keyword evidence="5" id="KW-1185">Reference proteome</keyword>
<dbReference type="GO" id="GO:0005576">
    <property type="term" value="C:extracellular region"/>
    <property type="evidence" value="ECO:0007669"/>
    <property type="project" value="InterPro"/>
</dbReference>
<dbReference type="Proteomes" id="UP000011682">
    <property type="component" value="Unassembled WGS sequence"/>
</dbReference>
<keyword evidence="2" id="KW-0378">Hydrolase</keyword>
<comment type="caution">
    <text evidence="4">The sequence shown here is derived from an EMBL/GenBank/DDBJ whole genome shotgun (WGS) entry which is preliminary data.</text>
</comment>
<protein>
    <submittedName>
        <fullName evidence="4">Esterase, PHB depolymerase family</fullName>
    </submittedName>
</protein>
<accession>S9R429</accession>
<feature type="signal peptide" evidence="3">
    <location>
        <begin position="1"/>
        <end position="30"/>
    </location>
</feature>
<dbReference type="Gene3D" id="3.40.50.1820">
    <property type="entry name" value="alpha/beta hydrolase"/>
    <property type="match status" value="1"/>
</dbReference>
<dbReference type="PANTHER" id="PTHR43037">
    <property type="entry name" value="UNNAMED PRODUCT-RELATED"/>
    <property type="match status" value="1"/>
</dbReference>
<evidence type="ECO:0000256" key="1">
    <source>
        <dbReference type="ARBA" id="ARBA00022729"/>
    </source>
</evidence>
<evidence type="ECO:0000256" key="2">
    <source>
        <dbReference type="ARBA" id="ARBA00022801"/>
    </source>
</evidence>
<gene>
    <name evidence="4" type="ORF">D187_006031</name>
</gene>
<dbReference type="Pfam" id="PF10503">
    <property type="entry name" value="Esterase_PHB"/>
    <property type="match status" value="1"/>
</dbReference>
<keyword evidence="1 3" id="KW-0732">Signal</keyword>
<dbReference type="AlphaFoldDB" id="S9R429"/>
<dbReference type="eggNOG" id="COG3509">
    <property type="taxonomic scope" value="Bacteria"/>
</dbReference>
<dbReference type="SUPFAM" id="SSF53474">
    <property type="entry name" value="alpha/beta-Hydrolases"/>
    <property type="match status" value="2"/>
</dbReference>
<name>S9R429_CYSF2</name>
<dbReference type="InterPro" id="IPR029058">
    <property type="entry name" value="AB_hydrolase_fold"/>
</dbReference>
<organism evidence="4 5">
    <name type="scientific">Cystobacter fuscus (strain ATCC 25194 / DSM 2262 / NBRC 100088 / M29)</name>
    <dbReference type="NCBI Taxonomy" id="1242864"/>
    <lineage>
        <taxon>Bacteria</taxon>
        <taxon>Pseudomonadati</taxon>
        <taxon>Myxococcota</taxon>
        <taxon>Myxococcia</taxon>
        <taxon>Myxococcales</taxon>
        <taxon>Cystobacterineae</taxon>
        <taxon>Archangiaceae</taxon>
        <taxon>Cystobacter</taxon>
    </lineage>
</organism>
<feature type="chain" id="PRO_5004555729" evidence="3">
    <location>
        <begin position="31"/>
        <end position="332"/>
    </location>
</feature>
<dbReference type="InterPro" id="IPR050955">
    <property type="entry name" value="Plant_Biomass_Hydrol_Est"/>
</dbReference>
<reference evidence="4" key="1">
    <citation type="submission" date="2013-05" db="EMBL/GenBank/DDBJ databases">
        <title>Genome assembly of Cystobacter fuscus DSM 2262.</title>
        <authorList>
            <person name="Sharma G."/>
            <person name="Khatri I."/>
            <person name="Kaur C."/>
            <person name="Mayilraj S."/>
            <person name="Subramanian S."/>
        </authorList>
    </citation>
    <scope>NUCLEOTIDE SEQUENCE [LARGE SCALE GENOMIC DNA]</scope>
    <source>
        <strain evidence="4">DSM 2262</strain>
    </source>
</reference>
<dbReference type="GO" id="GO:0016787">
    <property type="term" value="F:hydrolase activity"/>
    <property type="evidence" value="ECO:0007669"/>
    <property type="project" value="UniProtKB-KW"/>
</dbReference>
<evidence type="ECO:0000256" key="3">
    <source>
        <dbReference type="SAM" id="SignalP"/>
    </source>
</evidence>
<evidence type="ECO:0000313" key="5">
    <source>
        <dbReference type="Proteomes" id="UP000011682"/>
    </source>
</evidence>
<dbReference type="NCBIfam" id="TIGR01840">
    <property type="entry name" value="esterase_phb"/>
    <property type="match status" value="1"/>
</dbReference>
<dbReference type="PANTHER" id="PTHR43037:SF1">
    <property type="entry name" value="BLL1128 PROTEIN"/>
    <property type="match status" value="1"/>
</dbReference>
<dbReference type="InterPro" id="IPR010126">
    <property type="entry name" value="Esterase_phb"/>
</dbReference>
<dbReference type="EMBL" id="ANAH02000005">
    <property type="protein sequence ID" value="EPX63623.1"/>
    <property type="molecule type" value="Genomic_DNA"/>
</dbReference>
<proteinExistence type="predicted"/>